<dbReference type="PANTHER" id="PTHR41339">
    <property type="entry name" value="LIPL48"/>
    <property type="match status" value="1"/>
</dbReference>
<feature type="chain" id="PRO_5032446348" description="Lipoprotein" evidence="2">
    <location>
        <begin position="32"/>
        <end position="480"/>
    </location>
</feature>
<dbReference type="Proteomes" id="UP000518300">
    <property type="component" value="Unassembled WGS sequence"/>
</dbReference>
<protein>
    <recommendedName>
        <fullName evidence="5">Lipoprotein</fullName>
    </recommendedName>
</protein>
<evidence type="ECO:0000313" key="4">
    <source>
        <dbReference type="Proteomes" id="UP000518300"/>
    </source>
</evidence>
<reference evidence="3 4" key="1">
    <citation type="submission" date="2020-04" db="EMBL/GenBank/DDBJ databases">
        <title>Draft genome of Pyxidicoccus fallax type strain.</title>
        <authorList>
            <person name="Whitworth D.E."/>
        </authorList>
    </citation>
    <scope>NUCLEOTIDE SEQUENCE [LARGE SCALE GENOMIC DNA]</scope>
    <source>
        <strain evidence="3 4">DSM 14698</strain>
    </source>
</reference>
<evidence type="ECO:0000256" key="1">
    <source>
        <dbReference type="SAM" id="MobiDB-lite"/>
    </source>
</evidence>
<feature type="signal peptide" evidence="2">
    <location>
        <begin position="1"/>
        <end position="31"/>
    </location>
</feature>
<gene>
    <name evidence="3" type="ORF">HG543_42040</name>
</gene>
<feature type="compositionally biased region" description="Low complexity" evidence="1">
    <location>
        <begin position="39"/>
        <end position="55"/>
    </location>
</feature>
<accession>A0A848LUV1</accession>
<name>A0A848LUV1_9BACT</name>
<dbReference type="AlphaFoldDB" id="A0A848LUV1"/>
<dbReference type="EMBL" id="JABBJJ010000318">
    <property type="protein sequence ID" value="NMO21390.1"/>
    <property type="molecule type" value="Genomic_DNA"/>
</dbReference>
<proteinExistence type="predicted"/>
<feature type="region of interest" description="Disordered" evidence="1">
    <location>
        <begin position="30"/>
        <end position="73"/>
    </location>
</feature>
<evidence type="ECO:0000313" key="3">
    <source>
        <dbReference type="EMBL" id="NMO21390.1"/>
    </source>
</evidence>
<dbReference type="RefSeq" id="WP_169350578.1">
    <property type="nucleotide sequence ID" value="NZ_JABBJJ010000318.1"/>
</dbReference>
<keyword evidence="2" id="KW-0732">Signal</keyword>
<evidence type="ECO:0008006" key="5">
    <source>
        <dbReference type="Google" id="ProtNLM"/>
    </source>
</evidence>
<comment type="caution">
    <text evidence="3">The sequence shown here is derived from an EMBL/GenBank/DDBJ whole genome shotgun (WGS) entry which is preliminary data.</text>
</comment>
<keyword evidence="4" id="KW-1185">Reference proteome</keyword>
<evidence type="ECO:0000256" key="2">
    <source>
        <dbReference type="SAM" id="SignalP"/>
    </source>
</evidence>
<dbReference type="PANTHER" id="PTHR41339:SF1">
    <property type="entry name" value="SECRETED PROTEIN"/>
    <property type="match status" value="1"/>
</dbReference>
<organism evidence="3 4">
    <name type="scientific">Pyxidicoccus fallax</name>
    <dbReference type="NCBI Taxonomy" id="394095"/>
    <lineage>
        <taxon>Bacteria</taxon>
        <taxon>Pseudomonadati</taxon>
        <taxon>Myxococcota</taxon>
        <taxon>Myxococcia</taxon>
        <taxon>Myxococcales</taxon>
        <taxon>Cystobacterineae</taxon>
        <taxon>Myxococcaceae</taxon>
        <taxon>Pyxidicoccus</taxon>
    </lineage>
</organism>
<sequence length="480" mass="49927">MTHHHAVAARTKLSFLLVALLVAGCGGGASGSNDETDAGTGNPNPTDGGTPNNNGACPALTGAKGPGVVHDEGGESLEADTVWKASDSPHIVANAPNIDAFTLTIEPCAVVLLRDDRSITVSGRGKLVARGTADKPILFDSEEPGRQWSSLIAESANGEVGTIDLAHVTLRNGGKQGFLGTENFFGGVVSVTGNDSLNENKPRTPSLRVQNVIIENTPDWGVRLRTGAVFSADSTQLTIRNAIRGSMRVGFRLADTIPSGSYTGNGAGDIVLKRDMDFLKDSMTLRDRGVPYRLNEGEDSDDFIIGASTEGGARTTLTLEPGVRLKMAGPKGLSIEKNGALVARGTAAKPIVFTSAAASPAPGAWEGIAFRGSGRGSVIEHAEVSFAGGTWTSTGPYCDASTGEATYARGHGAISLAAQPESQFITHTRITQSARFGIHRAWSGSPVDFMSTNTFESVAACRQSYPAMEGDTCPATVPCP</sequence>